<name>A0A0D0AMT6_9AGAM</name>
<sequence>MDGDFELESYDSEADLILVQNQHAWRADSFLPLPPFQLKLFSFAGMTTSFYHSTGRSKSDVVHGEDTTVVRVRTFSTAIMHP</sequence>
<reference evidence="1 2" key="1">
    <citation type="submission" date="2014-04" db="EMBL/GenBank/DDBJ databases">
        <authorList>
            <consortium name="DOE Joint Genome Institute"/>
            <person name="Kuo A."/>
            <person name="Ruytinx J."/>
            <person name="Rineau F."/>
            <person name="Colpaert J."/>
            <person name="Kohler A."/>
            <person name="Nagy L.G."/>
            <person name="Floudas D."/>
            <person name="Copeland A."/>
            <person name="Barry K.W."/>
            <person name="Cichocki N."/>
            <person name="Veneault-Fourrey C."/>
            <person name="LaButti K."/>
            <person name="Lindquist E.A."/>
            <person name="Lipzen A."/>
            <person name="Lundell T."/>
            <person name="Morin E."/>
            <person name="Murat C."/>
            <person name="Sun H."/>
            <person name="Tunlid A."/>
            <person name="Henrissat B."/>
            <person name="Grigoriev I.V."/>
            <person name="Hibbett D.S."/>
            <person name="Martin F."/>
            <person name="Nordberg H.P."/>
            <person name="Cantor M.N."/>
            <person name="Hua S.X."/>
        </authorList>
    </citation>
    <scope>NUCLEOTIDE SEQUENCE [LARGE SCALE GENOMIC DNA]</scope>
    <source>
        <strain evidence="1 2">UH-Slu-Lm8-n1</strain>
    </source>
</reference>
<gene>
    <name evidence="1" type="ORF">CY34DRAFT_728579</name>
</gene>
<dbReference type="AlphaFoldDB" id="A0A0D0AMT6"/>
<dbReference type="Proteomes" id="UP000054485">
    <property type="component" value="Unassembled WGS sequence"/>
</dbReference>
<dbReference type="HOGENOM" id="CLU_2559857_0_0_1"/>
<dbReference type="EMBL" id="KN835220">
    <property type="protein sequence ID" value="KIK43156.1"/>
    <property type="molecule type" value="Genomic_DNA"/>
</dbReference>
<accession>A0A0D0AMT6</accession>
<organism evidence="1 2">
    <name type="scientific">Suillus luteus UH-Slu-Lm8-n1</name>
    <dbReference type="NCBI Taxonomy" id="930992"/>
    <lineage>
        <taxon>Eukaryota</taxon>
        <taxon>Fungi</taxon>
        <taxon>Dikarya</taxon>
        <taxon>Basidiomycota</taxon>
        <taxon>Agaricomycotina</taxon>
        <taxon>Agaricomycetes</taxon>
        <taxon>Agaricomycetidae</taxon>
        <taxon>Boletales</taxon>
        <taxon>Suillineae</taxon>
        <taxon>Suillaceae</taxon>
        <taxon>Suillus</taxon>
    </lineage>
</organism>
<evidence type="ECO:0000313" key="2">
    <source>
        <dbReference type="Proteomes" id="UP000054485"/>
    </source>
</evidence>
<reference evidence="2" key="2">
    <citation type="submission" date="2015-01" db="EMBL/GenBank/DDBJ databases">
        <title>Evolutionary Origins and Diversification of the Mycorrhizal Mutualists.</title>
        <authorList>
            <consortium name="DOE Joint Genome Institute"/>
            <consortium name="Mycorrhizal Genomics Consortium"/>
            <person name="Kohler A."/>
            <person name="Kuo A."/>
            <person name="Nagy L.G."/>
            <person name="Floudas D."/>
            <person name="Copeland A."/>
            <person name="Barry K.W."/>
            <person name="Cichocki N."/>
            <person name="Veneault-Fourrey C."/>
            <person name="LaButti K."/>
            <person name="Lindquist E.A."/>
            <person name="Lipzen A."/>
            <person name="Lundell T."/>
            <person name="Morin E."/>
            <person name="Murat C."/>
            <person name="Riley R."/>
            <person name="Ohm R."/>
            <person name="Sun H."/>
            <person name="Tunlid A."/>
            <person name="Henrissat B."/>
            <person name="Grigoriev I.V."/>
            <person name="Hibbett D.S."/>
            <person name="Martin F."/>
        </authorList>
    </citation>
    <scope>NUCLEOTIDE SEQUENCE [LARGE SCALE GENOMIC DNA]</scope>
    <source>
        <strain evidence="2">UH-Slu-Lm8-n1</strain>
    </source>
</reference>
<keyword evidence="2" id="KW-1185">Reference proteome</keyword>
<protein>
    <submittedName>
        <fullName evidence="1">Uncharacterized protein</fullName>
    </submittedName>
</protein>
<proteinExistence type="predicted"/>
<evidence type="ECO:0000313" key="1">
    <source>
        <dbReference type="EMBL" id="KIK43156.1"/>
    </source>
</evidence>
<dbReference type="InParanoid" id="A0A0D0AMT6"/>